<organism evidence="3 4">
    <name type="scientific">Sphingopyxis soli</name>
    <dbReference type="NCBI Taxonomy" id="592051"/>
    <lineage>
        <taxon>Bacteria</taxon>
        <taxon>Pseudomonadati</taxon>
        <taxon>Pseudomonadota</taxon>
        <taxon>Alphaproteobacteria</taxon>
        <taxon>Sphingomonadales</taxon>
        <taxon>Sphingomonadaceae</taxon>
        <taxon>Sphingopyxis</taxon>
    </lineage>
</organism>
<evidence type="ECO:0000259" key="2">
    <source>
        <dbReference type="Pfam" id="PF04480"/>
    </source>
</evidence>
<keyword evidence="4" id="KW-1185">Reference proteome</keyword>
<dbReference type="Pfam" id="PF04480">
    <property type="entry name" value="DUF559"/>
    <property type="match status" value="1"/>
</dbReference>
<evidence type="ECO:0000313" key="3">
    <source>
        <dbReference type="EMBL" id="GAA0864420.1"/>
    </source>
</evidence>
<dbReference type="InterPro" id="IPR007569">
    <property type="entry name" value="DUF559"/>
</dbReference>
<sequence>MLWQLLRTSPNGHKFRKQHPAGPYILDFFCARANLAVEIDGIAHDMGDNPSHDEQRDAWLCANRIDALRISARDALDSAETVAQSVVDIVESRLKAFGKAPPSSLRDATSPSQVDGEDQKDRL</sequence>
<dbReference type="Gene3D" id="3.40.960.10">
    <property type="entry name" value="VSR Endonuclease"/>
    <property type="match status" value="1"/>
</dbReference>
<dbReference type="SUPFAM" id="SSF52980">
    <property type="entry name" value="Restriction endonuclease-like"/>
    <property type="match status" value="1"/>
</dbReference>
<dbReference type="PANTHER" id="PTHR38590:SF1">
    <property type="entry name" value="BLL0828 PROTEIN"/>
    <property type="match status" value="1"/>
</dbReference>
<gene>
    <name evidence="3" type="ORF">GCM10009115_18880</name>
</gene>
<dbReference type="InterPro" id="IPR047216">
    <property type="entry name" value="Endonuclease_DUF559_bact"/>
</dbReference>
<name>A0ABP3XIB4_9SPHN</name>
<accession>A0ABP3XIB4</accession>
<protein>
    <recommendedName>
        <fullName evidence="2">DUF559 domain-containing protein</fullName>
    </recommendedName>
</protein>
<feature type="region of interest" description="Disordered" evidence="1">
    <location>
        <begin position="98"/>
        <end position="123"/>
    </location>
</feature>
<feature type="domain" description="DUF559" evidence="2">
    <location>
        <begin position="2"/>
        <end position="89"/>
    </location>
</feature>
<evidence type="ECO:0000256" key="1">
    <source>
        <dbReference type="SAM" id="MobiDB-lite"/>
    </source>
</evidence>
<dbReference type="EMBL" id="BAAAFE010000007">
    <property type="protein sequence ID" value="GAA0864420.1"/>
    <property type="molecule type" value="Genomic_DNA"/>
</dbReference>
<reference evidence="4" key="1">
    <citation type="journal article" date="2019" name="Int. J. Syst. Evol. Microbiol.">
        <title>The Global Catalogue of Microorganisms (GCM) 10K type strain sequencing project: providing services to taxonomists for standard genome sequencing and annotation.</title>
        <authorList>
            <consortium name="The Broad Institute Genomics Platform"/>
            <consortium name="The Broad Institute Genome Sequencing Center for Infectious Disease"/>
            <person name="Wu L."/>
            <person name="Ma J."/>
        </authorList>
    </citation>
    <scope>NUCLEOTIDE SEQUENCE [LARGE SCALE GENOMIC DNA]</scope>
    <source>
        <strain evidence="4">JCM 15910</strain>
    </source>
</reference>
<dbReference type="InterPro" id="IPR011335">
    <property type="entry name" value="Restrct_endonuc-II-like"/>
</dbReference>
<dbReference type="Proteomes" id="UP001500738">
    <property type="component" value="Unassembled WGS sequence"/>
</dbReference>
<evidence type="ECO:0000313" key="4">
    <source>
        <dbReference type="Proteomes" id="UP001500738"/>
    </source>
</evidence>
<comment type="caution">
    <text evidence="3">The sequence shown here is derived from an EMBL/GenBank/DDBJ whole genome shotgun (WGS) entry which is preliminary data.</text>
</comment>
<dbReference type="PANTHER" id="PTHR38590">
    <property type="entry name" value="BLL0828 PROTEIN"/>
    <property type="match status" value="1"/>
</dbReference>
<proteinExistence type="predicted"/>